<name>A0A9W5VMG9_BACCE</name>
<dbReference type="RefSeq" id="WP_016098191.1">
    <property type="nucleotide sequence ID" value="NZ_KB976537.1"/>
</dbReference>
<accession>A0A9W5VMG9</accession>
<reference evidence="1 2" key="1">
    <citation type="submission" date="2012-12" db="EMBL/GenBank/DDBJ databases">
        <title>The Genome Sequence of Bacillus cereus HuB4-4.</title>
        <authorList>
            <consortium name="The Broad Institute Genome Sequencing Platform"/>
            <consortium name="The Broad Institute Genome Sequencing Center for Infectious Disease"/>
            <person name="Feldgarden M."/>
            <person name="Van der Auwera G.A."/>
            <person name="Mahillon J."/>
            <person name="Duprez V."/>
            <person name="Timmery S."/>
            <person name="Mattelet C."/>
            <person name="Dierick K."/>
            <person name="Sun M."/>
            <person name="Yu Z."/>
            <person name="Zhu L."/>
            <person name="Hu X."/>
            <person name="Shank E.B."/>
            <person name="Swiecicka I."/>
            <person name="Hansen B.M."/>
            <person name="Andrup L."/>
            <person name="Walker B."/>
            <person name="Young S.K."/>
            <person name="Zeng Q."/>
            <person name="Gargeya S."/>
            <person name="Fitzgerald M."/>
            <person name="Haas B."/>
            <person name="Abouelleil A."/>
            <person name="Alvarado L."/>
            <person name="Arachchi H.M."/>
            <person name="Berlin A.M."/>
            <person name="Chapman S.B."/>
            <person name="Dewar J."/>
            <person name="Goldberg J."/>
            <person name="Griggs A."/>
            <person name="Gujja S."/>
            <person name="Hansen M."/>
            <person name="Howarth C."/>
            <person name="Imamovic A."/>
            <person name="Larimer J."/>
            <person name="McCowan C."/>
            <person name="Murphy C."/>
            <person name="Neiman D."/>
            <person name="Pearson M."/>
            <person name="Priest M."/>
            <person name="Roberts A."/>
            <person name="Saif S."/>
            <person name="Shea T."/>
            <person name="Sisk P."/>
            <person name="Sykes S."/>
            <person name="Wortman J."/>
            <person name="Nusbaum C."/>
            <person name="Birren B."/>
        </authorList>
    </citation>
    <scope>NUCLEOTIDE SEQUENCE [LARGE SCALE GENOMIC DNA]</scope>
    <source>
        <strain evidence="1 2">HuB4-4</strain>
    </source>
</reference>
<evidence type="ECO:0000313" key="1">
    <source>
        <dbReference type="EMBL" id="EOP91375.1"/>
    </source>
</evidence>
<comment type="caution">
    <text evidence="1">The sequence shown here is derived from an EMBL/GenBank/DDBJ whole genome shotgun (WGS) entry which is preliminary data.</text>
</comment>
<sequence length="849" mass="100944">MNNLITKKKITRFYGIGYSKIKVLIQTKQIKVVQTETGEKILESSLEEWLEFEKNIKEKYVNYKIAIEQIGSTWRQELNNINMLSEHGLLETIVLEEGLTINFHRYFVSKDSLNEFEYRLNEKYILEEKVCNILDLDICAIRSRKSRGSIPFIEFRKETYYLRSEVELMLDLKNNYYTVPEVQKRLKLSRSQFRLCKGSLNIIHKNRKNYILKEEVWEIEKQVVHLRANYYSYDEVLDRLSVNTIGATVSPKLEKIDCPAIARGYFVKSNHLYNKEMIETYRLNRMGANTKNFEQILPNNPIQYLLQTVENLTVPEKLKDTYDLFVKFAKFKINQSSANSREIIKLAEHLYKVLKNLTETLNDEIYKLETQQVKRLLLNEERYSYQRYMYMFLKYCNDKRICKYKIRKIDVPKMPEARNLIEVYEFDIFIEYYNFNKDVSIHCENAVKNYEYASYWLYSMFHCSNAWRHSDIIDIPAITPEVININSMHELQNKNITDFEAKKIIYQLSNYELVISKTGMKRHFFCHKDLLIPMSIALIICEFHRRKTNQISLINTFSKNGDFSLVFSKKFFKQSKLLNSGNFVFSSLKMNRTLMTYLFYEIQQRKGKSNSLFELIQKMRNHLTNVTKEYILNNFEGGIENISKHLFDRGEFGYIYDQLVEVLTHDRECEYTLTERTNLIVSIKEKYDILKLESAASFINEVESREIARNIDGKKRAIINEIRELDPEEAFEYIRRIYLREMPSKTKNMQCFLFPKCCKSSGEDSCTSCHYVIPNVYSISTIISDIQNSIQRYKISNTNGQKKKEQRTLEQCLELYYQAIEEFGEEEVWSFIEGGEESLMEQFSLLDNM</sequence>
<organism evidence="1 2">
    <name type="scientific">Bacillus cereus HuB4-4</name>
    <dbReference type="NCBI Taxonomy" id="1053211"/>
    <lineage>
        <taxon>Bacteria</taxon>
        <taxon>Bacillati</taxon>
        <taxon>Bacillota</taxon>
        <taxon>Bacilli</taxon>
        <taxon>Bacillales</taxon>
        <taxon>Bacillaceae</taxon>
        <taxon>Bacillus</taxon>
        <taxon>Bacillus cereus group</taxon>
    </lineage>
</organism>
<proteinExistence type="predicted"/>
<protein>
    <submittedName>
        <fullName evidence="1">Uncharacterized protein</fullName>
    </submittedName>
</protein>
<evidence type="ECO:0000313" key="2">
    <source>
        <dbReference type="Proteomes" id="UP000014009"/>
    </source>
</evidence>
<gene>
    <name evidence="1" type="ORF">IGM_02021</name>
</gene>
<dbReference type="EMBL" id="AHEF01000039">
    <property type="protein sequence ID" value="EOP91375.1"/>
    <property type="molecule type" value="Genomic_DNA"/>
</dbReference>
<dbReference type="Proteomes" id="UP000014009">
    <property type="component" value="Unassembled WGS sequence"/>
</dbReference>
<dbReference type="AlphaFoldDB" id="A0A9W5VMG9"/>